<dbReference type="EMBL" id="MTBD01000058">
    <property type="protein sequence ID" value="PRP68712.1"/>
    <property type="molecule type" value="Genomic_DNA"/>
</dbReference>
<accession>A0A2S9WZ13</accession>
<keyword evidence="1" id="KW-1133">Transmembrane helix</keyword>
<evidence type="ECO:0000313" key="2">
    <source>
        <dbReference type="EMBL" id="PRP68712.1"/>
    </source>
</evidence>
<name>A0A2S9WZ13_9NEIS</name>
<reference evidence="2 3" key="1">
    <citation type="submission" date="2017-01" db="EMBL/GenBank/DDBJ databases">
        <title>New insights into the genetic diversity of Chromobacterium isolated from tropical freshwater lake.</title>
        <authorList>
            <person name="Santos A.B."/>
            <person name="Nascimento A.M."/>
            <person name="Da Silva P.C."/>
        </authorList>
    </citation>
    <scope>NUCLEOTIDE SEQUENCE [LARGE SCALE GENOMIC DNA]</scope>
    <source>
        <strain evidence="2 3">56AF</strain>
    </source>
</reference>
<feature type="transmembrane region" description="Helical" evidence="1">
    <location>
        <begin position="53"/>
        <end position="72"/>
    </location>
</feature>
<keyword evidence="1" id="KW-0472">Membrane</keyword>
<protein>
    <submittedName>
        <fullName evidence="2">Uncharacterized protein</fullName>
    </submittedName>
</protein>
<evidence type="ECO:0000256" key="1">
    <source>
        <dbReference type="SAM" id="Phobius"/>
    </source>
</evidence>
<organism evidence="2 3">
    <name type="scientific">Chromobacterium amazonense</name>
    <dbReference type="NCBI Taxonomy" id="1382803"/>
    <lineage>
        <taxon>Bacteria</taxon>
        <taxon>Pseudomonadati</taxon>
        <taxon>Pseudomonadota</taxon>
        <taxon>Betaproteobacteria</taxon>
        <taxon>Neisseriales</taxon>
        <taxon>Chromobacteriaceae</taxon>
        <taxon>Chromobacterium</taxon>
    </lineage>
</organism>
<gene>
    <name evidence="2" type="ORF">BUE93_20825</name>
</gene>
<dbReference type="AlphaFoldDB" id="A0A2S9WZ13"/>
<comment type="caution">
    <text evidence="2">The sequence shown here is derived from an EMBL/GenBank/DDBJ whole genome shotgun (WGS) entry which is preliminary data.</text>
</comment>
<keyword evidence="1" id="KW-0812">Transmembrane</keyword>
<dbReference type="Proteomes" id="UP000239469">
    <property type="component" value="Unassembled WGS sequence"/>
</dbReference>
<sequence>MPIDFMPIIYPFIRLAALLLVALVVGVFAAAYVNHRMRLMEYPDSQRRKWRTLAFEASSLFIAVLGAIVVYLPTP</sequence>
<feature type="transmembrane region" description="Helical" evidence="1">
    <location>
        <begin position="12"/>
        <end position="33"/>
    </location>
</feature>
<proteinExistence type="predicted"/>
<dbReference type="RefSeq" id="WP_106078120.1">
    <property type="nucleotide sequence ID" value="NZ_MTBD01000058.1"/>
</dbReference>
<evidence type="ECO:0000313" key="3">
    <source>
        <dbReference type="Proteomes" id="UP000239469"/>
    </source>
</evidence>